<dbReference type="InterPro" id="IPR008335">
    <property type="entry name" value="Mopterin_OxRdtase_euk"/>
</dbReference>
<keyword evidence="4" id="KW-0560">Oxidoreductase</keyword>
<dbReference type="AlphaFoldDB" id="A0A562PCB8"/>
<evidence type="ECO:0000313" key="8">
    <source>
        <dbReference type="Proteomes" id="UP000317122"/>
    </source>
</evidence>
<evidence type="ECO:0000259" key="6">
    <source>
        <dbReference type="Pfam" id="PF03404"/>
    </source>
</evidence>
<dbReference type="GO" id="GO:0020037">
    <property type="term" value="F:heme binding"/>
    <property type="evidence" value="ECO:0007669"/>
    <property type="project" value="TreeGrafter"/>
</dbReference>
<dbReference type="InterPro" id="IPR036374">
    <property type="entry name" value="OxRdtase_Mopterin-bd_sf"/>
</dbReference>
<dbReference type="PANTHER" id="PTHR19372:SF7">
    <property type="entry name" value="SULFITE OXIDASE, MITOCHONDRIAL"/>
    <property type="match status" value="1"/>
</dbReference>
<dbReference type="GO" id="GO:0008482">
    <property type="term" value="F:sulfite oxidase activity"/>
    <property type="evidence" value="ECO:0007669"/>
    <property type="project" value="TreeGrafter"/>
</dbReference>
<gene>
    <name evidence="7" type="ORF">IQ26_00973</name>
</gene>
<evidence type="ECO:0000259" key="5">
    <source>
        <dbReference type="Pfam" id="PF00174"/>
    </source>
</evidence>
<dbReference type="GO" id="GO:0006790">
    <property type="term" value="P:sulfur compound metabolic process"/>
    <property type="evidence" value="ECO:0007669"/>
    <property type="project" value="TreeGrafter"/>
</dbReference>
<feature type="domain" description="Oxidoreductase molybdopterin-binding" evidence="5">
    <location>
        <begin position="32"/>
        <end position="194"/>
    </location>
</feature>
<keyword evidence="8" id="KW-1185">Reference proteome</keyword>
<dbReference type="SUPFAM" id="SSF56524">
    <property type="entry name" value="Oxidoreductase molybdopterin-binding domain"/>
    <property type="match status" value="1"/>
</dbReference>
<dbReference type="Proteomes" id="UP000317122">
    <property type="component" value="Unassembled WGS sequence"/>
</dbReference>
<dbReference type="GO" id="GO:0030151">
    <property type="term" value="F:molybdenum ion binding"/>
    <property type="evidence" value="ECO:0007669"/>
    <property type="project" value="InterPro"/>
</dbReference>
<reference evidence="7 8" key="1">
    <citation type="journal article" date="2015" name="Stand. Genomic Sci.">
        <title>Genomic Encyclopedia of Bacterial and Archaeal Type Strains, Phase III: the genomes of soil and plant-associated and newly described type strains.</title>
        <authorList>
            <person name="Whitman W.B."/>
            <person name="Woyke T."/>
            <person name="Klenk H.P."/>
            <person name="Zhou Y."/>
            <person name="Lilburn T.G."/>
            <person name="Beck B.J."/>
            <person name="De Vos P."/>
            <person name="Vandamme P."/>
            <person name="Eisen J.A."/>
            <person name="Garrity G."/>
            <person name="Hugenholtz P."/>
            <person name="Kyrpides N.C."/>
        </authorList>
    </citation>
    <scope>NUCLEOTIDE SEQUENCE [LARGE SCALE GENOMIC DNA]</scope>
    <source>
        <strain evidence="7 8">CGMCC 1.2546</strain>
    </source>
</reference>
<dbReference type="PANTHER" id="PTHR19372">
    <property type="entry name" value="SULFITE REDUCTASE"/>
    <property type="match status" value="1"/>
</dbReference>
<dbReference type="InterPro" id="IPR000572">
    <property type="entry name" value="OxRdtase_Mopterin-bd_dom"/>
</dbReference>
<dbReference type="GO" id="GO:0043546">
    <property type="term" value="F:molybdopterin cofactor binding"/>
    <property type="evidence" value="ECO:0007669"/>
    <property type="project" value="TreeGrafter"/>
</dbReference>
<dbReference type="Gene3D" id="2.60.40.650">
    <property type="match status" value="1"/>
</dbReference>
<keyword evidence="3" id="KW-0479">Metal-binding</keyword>
<dbReference type="InterPro" id="IPR014756">
    <property type="entry name" value="Ig_E-set"/>
</dbReference>
<feature type="domain" description="Moybdenum cofactor oxidoreductase dimerisation" evidence="6">
    <location>
        <begin position="218"/>
        <end position="318"/>
    </location>
</feature>
<protein>
    <submittedName>
        <fullName evidence="7">Molybdenum-dependent oxidoreductase-like protein</fullName>
    </submittedName>
</protein>
<accession>A0A562PCB8</accession>
<organism evidence="7 8">
    <name type="scientific">Mesorhizobium tianshanense</name>
    <dbReference type="NCBI Taxonomy" id="39844"/>
    <lineage>
        <taxon>Bacteria</taxon>
        <taxon>Pseudomonadati</taxon>
        <taxon>Pseudomonadota</taxon>
        <taxon>Alphaproteobacteria</taxon>
        <taxon>Hyphomicrobiales</taxon>
        <taxon>Phyllobacteriaceae</taxon>
        <taxon>Mesorhizobium</taxon>
    </lineage>
</organism>
<evidence type="ECO:0000256" key="4">
    <source>
        <dbReference type="ARBA" id="ARBA00023002"/>
    </source>
</evidence>
<dbReference type="SUPFAM" id="SSF81296">
    <property type="entry name" value="E set domains"/>
    <property type="match status" value="1"/>
</dbReference>
<dbReference type="PRINTS" id="PR00407">
    <property type="entry name" value="EUMOPTERIN"/>
</dbReference>
<dbReference type="Pfam" id="PF03404">
    <property type="entry name" value="Mo-co_dimer"/>
    <property type="match status" value="1"/>
</dbReference>
<evidence type="ECO:0000256" key="2">
    <source>
        <dbReference type="ARBA" id="ARBA00022505"/>
    </source>
</evidence>
<dbReference type="Gene3D" id="3.90.420.10">
    <property type="entry name" value="Oxidoreductase, molybdopterin-binding domain"/>
    <property type="match status" value="1"/>
</dbReference>
<evidence type="ECO:0000313" key="7">
    <source>
        <dbReference type="EMBL" id="TWI42048.1"/>
    </source>
</evidence>
<name>A0A562PCB8_9HYPH</name>
<dbReference type="EMBL" id="VLKT01000004">
    <property type="protein sequence ID" value="TWI42048.1"/>
    <property type="molecule type" value="Genomic_DNA"/>
</dbReference>
<sequence>MDPATGVRRIPLRPHEMRKAVTSVEDMFVLAHLGIPRINASDWHLGIDGMVGRVASWSLDDLNARPKRTVEAVHQCCGNPQEPKVPTRRVSNVVWGGVALDELLRDVDVDPSARYLWSYGCDHGHIAGAHVDAYVKDLPLDRVAQGDVLVAYELNGAPLPAEHGFPARLVVPGYYGTNSVKWLSRLHLAADRPTSVFTTRLYNDVVETADGRLFHRPVWEIAPESVLVSPAPGAILARGQPTQVWGWGWSFRPAALVEVSLDGGASYRAASLEPRCGWAWQRFSLLWRPNVPGKIALRVRAADEDGNVQPDNGARNALHTVHVTVE</sequence>
<evidence type="ECO:0000256" key="3">
    <source>
        <dbReference type="ARBA" id="ARBA00022723"/>
    </source>
</evidence>
<keyword evidence="2" id="KW-0500">Molybdenum</keyword>
<comment type="cofactor">
    <cofactor evidence="1">
        <name>Mo-molybdopterin</name>
        <dbReference type="ChEBI" id="CHEBI:71302"/>
    </cofactor>
</comment>
<dbReference type="InterPro" id="IPR005066">
    <property type="entry name" value="MoCF_OxRdtse_dimer"/>
</dbReference>
<proteinExistence type="predicted"/>
<dbReference type="Pfam" id="PF00174">
    <property type="entry name" value="Oxidored_molyb"/>
    <property type="match status" value="1"/>
</dbReference>
<comment type="caution">
    <text evidence="7">The sequence shown here is derived from an EMBL/GenBank/DDBJ whole genome shotgun (WGS) entry which is preliminary data.</text>
</comment>
<evidence type="ECO:0000256" key="1">
    <source>
        <dbReference type="ARBA" id="ARBA00001924"/>
    </source>
</evidence>